<dbReference type="Proteomes" id="UP000322899">
    <property type="component" value="Unassembled WGS sequence"/>
</dbReference>
<comment type="caution">
    <text evidence="4">The sequence shown here is derived from an EMBL/GenBank/DDBJ whole genome shotgun (WGS) entry which is preliminary data.</text>
</comment>
<name>A0A5A8DGK7_CAFRO</name>
<dbReference type="EMBL" id="VLTM01000018">
    <property type="protein sequence ID" value="KAA0164189.1"/>
    <property type="molecule type" value="Genomic_DNA"/>
</dbReference>
<dbReference type="Proteomes" id="UP000324907">
    <property type="component" value="Unassembled WGS sequence"/>
</dbReference>
<evidence type="ECO:0000313" key="5">
    <source>
        <dbReference type="EMBL" id="KAA0178333.1"/>
    </source>
</evidence>
<dbReference type="Pfam" id="PF13529">
    <property type="entry name" value="Peptidase_C39_2"/>
    <property type="match status" value="1"/>
</dbReference>
<evidence type="ECO:0000313" key="3">
    <source>
        <dbReference type="EMBL" id="KAA0158430.1"/>
    </source>
</evidence>
<dbReference type="PANTHER" id="PTHR40524">
    <property type="entry name" value="PEPTIDASE_C39_2 DOMAIN-CONTAINING PROTEIN"/>
    <property type="match status" value="1"/>
</dbReference>
<dbReference type="AlphaFoldDB" id="A0A5A8DGK7"/>
<dbReference type="InterPro" id="IPR039564">
    <property type="entry name" value="Peptidase_C39-like"/>
</dbReference>
<keyword evidence="1" id="KW-0732">Signal</keyword>
<reference evidence="6 7" key="1">
    <citation type="submission" date="2019-07" db="EMBL/GenBank/DDBJ databases">
        <title>Genomes of Cafeteria roenbergensis.</title>
        <authorList>
            <person name="Fischer M.G."/>
            <person name="Hackl T."/>
            <person name="Roman M."/>
        </authorList>
    </citation>
    <scope>NUCLEOTIDE SEQUENCE [LARGE SCALE GENOMIC DNA]</scope>
    <source>
        <strain evidence="4 8">Cflag</strain>
        <strain evidence="5 6">E4-10P</strain>
        <strain evidence="3 7">RCC970-E3</strain>
    </source>
</reference>
<evidence type="ECO:0000256" key="1">
    <source>
        <dbReference type="SAM" id="SignalP"/>
    </source>
</evidence>
<feature type="signal peptide" evidence="1">
    <location>
        <begin position="1"/>
        <end position="19"/>
    </location>
</feature>
<dbReference type="OrthoDB" id="293230at2759"/>
<dbReference type="Proteomes" id="UP000325113">
    <property type="component" value="Unassembled WGS sequence"/>
</dbReference>
<evidence type="ECO:0000259" key="2">
    <source>
        <dbReference type="Pfam" id="PF13529"/>
    </source>
</evidence>
<proteinExistence type="predicted"/>
<dbReference type="EMBL" id="VLTL01000148">
    <property type="protein sequence ID" value="KAA0158430.1"/>
    <property type="molecule type" value="Genomic_DNA"/>
</dbReference>
<evidence type="ECO:0000313" key="8">
    <source>
        <dbReference type="Proteomes" id="UP000325113"/>
    </source>
</evidence>
<evidence type="ECO:0000313" key="6">
    <source>
        <dbReference type="Proteomes" id="UP000322899"/>
    </source>
</evidence>
<dbReference type="Gene3D" id="3.90.70.10">
    <property type="entry name" value="Cysteine proteinases"/>
    <property type="match status" value="1"/>
</dbReference>
<feature type="domain" description="Peptidase C39-like" evidence="2">
    <location>
        <begin position="225"/>
        <end position="361"/>
    </location>
</feature>
<dbReference type="PANTHER" id="PTHR40524:SF1">
    <property type="entry name" value="PEPTIDASE C39-LIKE DOMAIN-CONTAINING PROTEIN"/>
    <property type="match status" value="1"/>
</dbReference>
<protein>
    <recommendedName>
        <fullName evidence="2">Peptidase C39-like domain-containing protein</fullName>
    </recommendedName>
</protein>
<sequence length="385" mass="40713">MRLVAAALLSAALASTALARSLPRFPLYKQCDSRWGSASMGESDALQHRTLCSDGSAVTSVAMALAGLGSVIANAAARPDSVNSWLQSSAACVADNCNDLELSPASLVPGSPLQYVGKRFSPDPEVLASALEDGNTVLIARVRGSERHVLLTGVASELSATFAVHDPASDAETLAFADVADVVEFRVAAQNALLPVNLRGSVLPVQEPAWNLEVTGGKFVIPHAMPLFKQCDSRWGSKMISTKTICQVGCYMTSAAMALAGHHIKVSGSGATPANLNAWLRSHNGYSGNLLISSAIVNIDRSHISWPSDAHHPKNDVSLSAIQKMLKDGRPVIANVNNGGHFVLVTGWNSSNPDQLAVNDPGFSRASYSYKHDVVGWRLFGMKFA</sequence>
<gene>
    <name evidence="5" type="ORF">FNF27_00183</name>
    <name evidence="3" type="ORF">FNF28_06224</name>
    <name evidence="4" type="ORF">FNF31_02425</name>
</gene>
<accession>A0A5A8DGK7</accession>
<evidence type="ECO:0000313" key="4">
    <source>
        <dbReference type="EMBL" id="KAA0164189.1"/>
    </source>
</evidence>
<organism evidence="4 8">
    <name type="scientific">Cafeteria roenbergensis</name>
    <name type="common">Marine flagellate</name>
    <dbReference type="NCBI Taxonomy" id="33653"/>
    <lineage>
        <taxon>Eukaryota</taxon>
        <taxon>Sar</taxon>
        <taxon>Stramenopiles</taxon>
        <taxon>Bigyra</taxon>
        <taxon>Opalozoa</taxon>
        <taxon>Bicosoecida</taxon>
        <taxon>Cafeteriaceae</taxon>
        <taxon>Cafeteria</taxon>
    </lineage>
</organism>
<dbReference type="EMBL" id="VLTO01000001">
    <property type="protein sequence ID" value="KAA0178333.1"/>
    <property type="molecule type" value="Genomic_DNA"/>
</dbReference>
<feature type="chain" id="PRO_5033472929" description="Peptidase C39-like domain-containing protein" evidence="1">
    <location>
        <begin position="20"/>
        <end position="385"/>
    </location>
</feature>
<evidence type="ECO:0000313" key="7">
    <source>
        <dbReference type="Proteomes" id="UP000324907"/>
    </source>
</evidence>